<evidence type="ECO:0000256" key="2">
    <source>
        <dbReference type="ARBA" id="ARBA00004496"/>
    </source>
</evidence>
<protein>
    <recommendedName>
        <fullName evidence="10">RNA-binding protein 8A</fullName>
    </recommendedName>
</protein>
<evidence type="ECO:0000256" key="11">
    <source>
        <dbReference type="PROSITE-ProRule" id="PRU00176"/>
    </source>
</evidence>
<keyword evidence="4" id="KW-0963">Cytoplasm</keyword>
<keyword evidence="9" id="KW-0539">Nucleus</keyword>
<dbReference type="CDD" id="cd12324">
    <property type="entry name" value="RRM_RBM8"/>
    <property type="match status" value="1"/>
</dbReference>
<evidence type="ECO:0000256" key="12">
    <source>
        <dbReference type="SAM" id="MobiDB-lite"/>
    </source>
</evidence>
<accession>A0AAD5TVF5</accession>
<dbReference type="InterPro" id="IPR000504">
    <property type="entry name" value="RRM_dom"/>
</dbReference>
<organism evidence="14 15">
    <name type="scientific">Clydaea vesicula</name>
    <dbReference type="NCBI Taxonomy" id="447962"/>
    <lineage>
        <taxon>Eukaryota</taxon>
        <taxon>Fungi</taxon>
        <taxon>Fungi incertae sedis</taxon>
        <taxon>Chytridiomycota</taxon>
        <taxon>Chytridiomycota incertae sedis</taxon>
        <taxon>Chytridiomycetes</taxon>
        <taxon>Lobulomycetales</taxon>
        <taxon>Lobulomycetaceae</taxon>
        <taxon>Clydaea</taxon>
    </lineage>
</organism>
<dbReference type="GO" id="GO:0005737">
    <property type="term" value="C:cytoplasm"/>
    <property type="evidence" value="ECO:0007669"/>
    <property type="project" value="UniProtKB-SubCell"/>
</dbReference>
<evidence type="ECO:0000313" key="14">
    <source>
        <dbReference type="EMBL" id="KAJ3208132.1"/>
    </source>
</evidence>
<reference evidence="14" key="1">
    <citation type="submission" date="2020-05" db="EMBL/GenBank/DDBJ databases">
        <title>Phylogenomic resolution of chytrid fungi.</title>
        <authorList>
            <person name="Stajich J.E."/>
            <person name="Amses K."/>
            <person name="Simmons R."/>
            <person name="Seto K."/>
            <person name="Myers J."/>
            <person name="Bonds A."/>
            <person name="Quandt C.A."/>
            <person name="Barry K."/>
            <person name="Liu P."/>
            <person name="Grigoriev I."/>
            <person name="Longcore J.E."/>
            <person name="James T.Y."/>
        </authorList>
    </citation>
    <scope>NUCLEOTIDE SEQUENCE</scope>
    <source>
        <strain evidence="14">JEL0476</strain>
    </source>
</reference>
<dbReference type="PRINTS" id="PR01738">
    <property type="entry name" value="RNABINDINGM8"/>
</dbReference>
<keyword evidence="7 11" id="KW-0694">RNA-binding</keyword>
<evidence type="ECO:0000256" key="5">
    <source>
        <dbReference type="ARBA" id="ARBA00022664"/>
    </source>
</evidence>
<evidence type="ECO:0000256" key="8">
    <source>
        <dbReference type="ARBA" id="ARBA00023187"/>
    </source>
</evidence>
<evidence type="ECO:0000256" key="3">
    <source>
        <dbReference type="ARBA" id="ARBA00022448"/>
    </source>
</evidence>
<keyword evidence="15" id="KW-1185">Reference proteome</keyword>
<evidence type="ECO:0000256" key="7">
    <source>
        <dbReference type="ARBA" id="ARBA00022884"/>
    </source>
</evidence>
<dbReference type="InterPro" id="IPR008111">
    <property type="entry name" value="RNA-bd_8"/>
</dbReference>
<dbReference type="InterPro" id="IPR012677">
    <property type="entry name" value="Nucleotide-bd_a/b_plait_sf"/>
</dbReference>
<comment type="subcellular location">
    <subcellularLocation>
        <location evidence="2">Cytoplasm</location>
    </subcellularLocation>
    <subcellularLocation>
        <location evidence="1">Nucleus</location>
    </subcellularLocation>
</comment>
<dbReference type="PANTHER" id="PTHR45894">
    <property type="entry name" value="RNA-BINDING PROTEIN 8A"/>
    <property type="match status" value="1"/>
</dbReference>
<keyword evidence="6" id="KW-0810">Translation regulation</keyword>
<name>A0AAD5TVF5_9FUNG</name>
<dbReference type="GO" id="GO:0008380">
    <property type="term" value="P:RNA splicing"/>
    <property type="evidence" value="ECO:0007669"/>
    <property type="project" value="UniProtKB-KW"/>
</dbReference>
<evidence type="ECO:0000256" key="10">
    <source>
        <dbReference type="ARBA" id="ARBA00077711"/>
    </source>
</evidence>
<dbReference type="SUPFAM" id="SSF54928">
    <property type="entry name" value="RNA-binding domain, RBD"/>
    <property type="match status" value="1"/>
</dbReference>
<comment type="caution">
    <text evidence="14">The sequence shown here is derived from an EMBL/GenBank/DDBJ whole genome shotgun (WGS) entry which is preliminary data.</text>
</comment>
<dbReference type="GO" id="GO:0003729">
    <property type="term" value="F:mRNA binding"/>
    <property type="evidence" value="ECO:0007669"/>
    <property type="project" value="InterPro"/>
</dbReference>
<evidence type="ECO:0000256" key="6">
    <source>
        <dbReference type="ARBA" id="ARBA00022845"/>
    </source>
</evidence>
<dbReference type="EMBL" id="JADGJW010001011">
    <property type="protein sequence ID" value="KAJ3208132.1"/>
    <property type="molecule type" value="Genomic_DNA"/>
</dbReference>
<feature type="domain" description="RRM" evidence="13">
    <location>
        <begin position="75"/>
        <end position="153"/>
    </location>
</feature>
<keyword evidence="5" id="KW-0507">mRNA processing</keyword>
<gene>
    <name evidence="14" type="ORF">HK099_000128</name>
</gene>
<dbReference type="GO" id="GO:0005634">
    <property type="term" value="C:nucleus"/>
    <property type="evidence" value="ECO:0007669"/>
    <property type="project" value="UniProtKB-SubCell"/>
</dbReference>
<dbReference type="Gene3D" id="3.30.70.330">
    <property type="match status" value="1"/>
</dbReference>
<evidence type="ECO:0000256" key="1">
    <source>
        <dbReference type="ARBA" id="ARBA00004123"/>
    </source>
</evidence>
<evidence type="ECO:0000256" key="4">
    <source>
        <dbReference type="ARBA" id="ARBA00022490"/>
    </source>
</evidence>
<dbReference type="GO" id="GO:0006417">
    <property type="term" value="P:regulation of translation"/>
    <property type="evidence" value="ECO:0007669"/>
    <property type="project" value="UniProtKB-KW"/>
</dbReference>
<feature type="region of interest" description="Disordered" evidence="12">
    <location>
        <begin position="25"/>
        <end position="54"/>
    </location>
</feature>
<dbReference type="FunFam" id="3.30.70.330:FF:000525">
    <property type="entry name" value="RNA-binding protein 8A"/>
    <property type="match status" value="1"/>
</dbReference>
<dbReference type="InterPro" id="IPR035979">
    <property type="entry name" value="RBD_domain_sf"/>
</dbReference>
<dbReference type="AlphaFoldDB" id="A0AAD5TVF5"/>
<evidence type="ECO:0000313" key="15">
    <source>
        <dbReference type="Proteomes" id="UP001211065"/>
    </source>
</evidence>
<evidence type="ECO:0000259" key="13">
    <source>
        <dbReference type="PROSITE" id="PS50102"/>
    </source>
</evidence>
<dbReference type="GO" id="GO:0006397">
    <property type="term" value="P:mRNA processing"/>
    <property type="evidence" value="ECO:0007669"/>
    <property type="project" value="UniProtKB-KW"/>
</dbReference>
<keyword evidence="3" id="KW-0813">Transport</keyword>
<keyword evidence="8" id="KW-0508">mRNA splicing</keyword>
<evidence type="ECO:0000256" key="9">
    <source>
        <dbReference type="ARBA" id="ARBA00023242"/>
    </source>
</evidence>
<sequence length="174" mass="19110">MAKNDEFEIQLDLDNADGEEVEEMIVDEDNSKPSKRKGRGFNNDNARGSEFANSGKFESLKDEGVGRAQKSVEGWIVLITGVHEEATEDDVKEKFAEFGDIKNIHLNLNRRTGYVKGYALIEYESASEAKAAIEEGNGTELLGQTVSCDFAFIKGPNTATSITSRLGARDGARR</sequence>
<dbReference type="InterPro" id="IPR033744">
    <property type="entry name" value="RRM_RBM8"/>
</dbReference>
<dbReference type="Proteomes" id="UP001211065">
    <property type="component" value="Unassembled WGS sequence"/>
</dbReference>
<proteinExistence type="predicted"/>
<dbReference type="PROSITE" id="PS50102">
    <property type="entry name" value="RRM"/>
    <property type="match status" value="1"/>
</dbReference>
<dbReference type="SMART" id="SM00360">
    <property type="entry name" value="RRM"/>
    <property type="match status" value="1"/>
</dbReference>
<dbReference type="Pfam" id="PF00076">
    <property type="entry name" value="RRM_1"/>
    <property type="match status" value="1"/>
</dbReference>